<keyword evidence="2" id="KW-1185">Reference proteome</keyword>
<gene>
    <name evidence="1" type="ORF">KIL84_001390</name>
</gene>
<protein>
    <submittedName>
        <fullName evidence="1">Uncharacterized protein</fullName>
    </submittedName>
</protein>
<evidence type="ECO:0000313" key="2">
    <source>
        <dbReference type="Proteomes" id="UP000827986"/>
    </source>
</evidence>
<name>A0A9D3X0M8_9SAUR</name>
<dbReference type="AlphaFoldDB" id="A0A9D3X0M8"/>
<sequence>MKSLLSLEAGDFENNTGEEKDLLWTLEDSDSGHAAIRRNWRSSQSTLPLTLSVQHRKNAGAEMQTNGPHLQEFSSLRCMECMVTHRGIHTETRTQRRNKIFL</sequence>
<dbReference type="EMBL" id="JAHDVG010000484">
    <property type="protein sequence ID" value="KAH1170405.1"/>
    <property type="molecule type" value="Genomic_DNA"/>
</dbReference>
<organism evidence="1 2">
    <name type="scientific">Mauremys mutica</name>
    <name type="common">yellowpond turtle</name>
    <dbReference type="NCBI Taxonomy" id="74926"/>
    <lineage>
        <taxon>Eukaryota</taxon>
        <taxon>Metazoa</taxon>
        <taxon>Chordata</taxon>
        <taxon>Craniata</taxon>
        <taxon>Vertebrata</taxon>
        <taxon>Euteleostomi</taxon>
        <taxon>Archelosauria</taxon>
        <taxon>Testudinata</taxon>
        <taxon>Testudines</taxon>
        <taxon>Cryptodira</taxon>
        <taxon>Durocryptodira</taxon>
        <taxon>Testudinoidea</taxon>
        <taxon>Geoemydidae</taxon>
        <taxon>Geoemydinae</taxon>
        <taxon>Mauremys</taxon>
    </lineage>
</organism>
<reference evidence="1" key="1">
    <citation type="submission" date="2021-09" db="EMBL/GenBank/DDBJ databases">
        <title>The genome of Mauremys mutica provides insights into the evolution of semi-aquatic lifestyle.</title>
        <authorList>
            <person name="Gong S."/>
            <person name="Gao Y."/>
        </authorList>
    </citation>
    <scope>NUCLEOTIDE SEQUENCE</scope>
    <source>
        <strain evidence="1">MM-2020</strain>
        <tissue evidence="1">Muscle</tissue>
    </source>
</reference>
<proteinExistence type="predicted"/>
<dbReference type="Proteomes" id="UP000827986">
    <property type="component" value="Unassembled WGS sequence"/>
</dbReference>
<evidence type="ECO:0000313" key="1">
    <source>
        <dbReference type="EMBL" id="KAH1170405.1"/>
    </source>
</evidence>
<accession>A0A9D3X0M8</accession>
<comment type="caution">
    <text evidence="1">The sequence shown here is derived from an EMBL/GenBank/DDBJ whole genome shotgun (WGS) entry which is preliminary data.</text>
</comment>